<dbReference type="EMBL" id="JAKNSF020000013">
    <property type="protein sequence ID" value="KAK7735377.1"/>
    <property type="molecule type" value="Genomic_DNA"/>
</dbReference>
<name>A0ABR1PF69_DIAER</name>
<dbReference type="Proteomes" id="UP001430848">
    <property type="component" value="Unassembled WGS sequence"/>
</dbReference>
<reference evidence="1 2" key="1">
    <citation type="submission" date="2024-02" db="EMBL/GenBank/DDBJ databases">
        <title>De novo assembly and annotation of 12 fungi associated with fruit tree decline syndrome in Ontario, Canada.</title>
        <authorList>
            <person name="Sulman M."/>
            <person name="Ellouze W."/>
            <person name="Ilyukhin E."/>
        </authorList>
    </citation>
    <scope>NUCLEOTIDE SEQUENCE [LARGE SCALE GENOMIC DNA]</scope>
    <source>
        <strain evidence="1 2">M169</strain>
    </source>
</reference>
<gene>
    <name evidence="1" type="ORF">SLS63_003847</name>
</gene>
<keyword evidence="2" id="KW-1185">Reference proteome</keyword>
<protein>
    <submittedName>
        <fullName evidence="1">Uncharacterized protein</fullName>
    </submittedName>
</protein>
<evidence type="ECO:0000313" key="1">
    <source>
        <dbReference type="EMBL" id="KAK7735377.1"/>
    </source>
</evidence>
<evidence type="ECO:0000313" key="2">
    <source>
        <dbReference type="Proteomes" id="UP001430848"/>
    </source>
</evidence>
<sequence length="70" mass="8396">MCIDWYYEYTRCGHARFAHREKCNYYRRYGYCDDVGEEYLHGGGTCPPCFRRRLARGVGTGVMMYFDSRK</sequence>
<accession>A0ABR1PF69</accession>
<comment type="caution">
    <text evidence="1">The sequence shown here is derived from an EMBL/GenBank/DDBJ whole genome shotgun (WGS) entry which is preliminary data.</text>
</comment>
<proteinExistence type="predicted"/>
<organism evidence="1 2">
    <name type="scientific">Diaporthe eres</name>
    <name type="common">Phomopsis oblonga</name>
    <dbReference type="NCBI Taxonomy" id="83184"/>
    <lineage>
        <taxon>Eukaryota</taxon>
        <taxon>Fungi</taxon>
        <taxon>Dikarya</taxon>
        <taxon>Ascomycota</taxon>
        <taxon>Pezizomycotina</taxon>
        <taxon>Sordariomycetes</taxon>
        <taxon>Sordariomycetidae</taxon>
        <taxon>Diaporthales</taxon>
        <taxon>Diaporthaceae</taxon>
        <taxon>Diaporthe</taxon>
        <taxon>Diaporthe eres species complex</taxon>
    </lineage>
</organism>